<keyword evidence="10" id="KW-0479">Metal-binding</keyword>
<feature type="domain" description="Peptidase M28" evidence="23">
    <location>
        <begin position="272"/>
        <end position="461"/>
    </location>
</feature>
<accession>A0AAV8X2I8</accession>
<keyword evidence="15" id="KW-0333">Golgi apparatus</keyword>
<protein>
    <recommendedName>
        <fullName evidence="6">Carboxypeptidase Q</fullName>
    </recommendedName>
    <alternativeName>
        <fullName evidence="21">Plasma glutamate carboxypeptidase</fullName>
    </alternativeName>
</protein>
<dbReference type="FunFam" id="3.50.30.30:FF:000009">
    <property type="entry name" value="Carboxypeptidase Q"/>
    <property type="match status" value="1"/>
</dbReference>
<evidence type="ECO:0000313" key="25">
    <source>
        <dbReference type="Proteomes" id="UP001162156"/>
    </source>
</evidence>
<dbReference type="InterPro" id="IPR007484">
    <property type="entry name" value="Peptidase_M28"/>
</dbReference>
<dbReference type="PANTHER" id="PTHR12053:SF3">
    <property type="entry name" value="CARBOXYPEPTIDASE Q"/>
    <property type="match status" value="1"/>
</dbReference>
<feature type="signal peptide" evidence="22">
    <location>
        <begin position="1"/>
        <end position="21"/>
    </location>
</feature>
<dbReference type="CDD" id="cd03883">
    <property type="entry name" value="M28_Pgcp_like"/>
    <property type="match status" value="1"/>
</dbReference>
<keyword evidence="7" id="KW-0964">Secreted</keyword>
<dbReference type="GO" id="GO:0005764">
    <property type="term" value="C:lysosome"/>
    <property type="evidence" value="ECO:0007669"/>
    <property type="project" value="UniProtKB-SubCell"/>
</dbReference>
<keyword evidence="12" id="KW-0378">Hydrolase</keyword>
<evidence type="ECO:0000256" key="4">
    <source>
        <dbReference type="ARBA" id="ARBA00004613"/>
    </source>
</evidence>
<comment type="subunit">
    <text evidence="20">Homodimer. The monomeric form is inactive while the homodimer is active.</text>
</comment>
<evidence type="ECO:0000256" key="9">
    <source>
        <dbReference type="ARBA" id="ARBA00022670"/>
    </source>
</evidence>
<dbReference type="EMBL" id="JANEYF010003944">
    <property type="protein sequence ID" value="KAJ8932973.1"/>
    <property type="molecule type" value="Genomic_DNA"/>
</dbReference>
<reference evidence="24" key="1">
    <citation type="journal article" date="2023" name="Insect Mol. Biol.">
        <title>Genome sequencing provides insights into the evolution of gene families encoding plant cell wall-degrading enzymes in longhorned beetles.</title>
        <authorList>
            <person name="Shin N.R."/>
            <person name="Okamura Y."/>
            <person name="Kirsch R."/>
            <person name="Pauchet Y."/>
        </authorList>
    </citation>
    <scope>NUCLEOTIDE SEQUENCE</scope>
    <source>
        <strain evidence="24">RBIC_L_NR</strain>
    </source>
</reference>
<evidence type="ECO:0000256" key="17">
    <source>
        <dbReference type="ARBA" id="ARBA00023145"/>
    </source>
</evidence>
<comment type="caution">
    <text evidence="24">The sequence shown here is derived from an EMBL/GenBank/DDBJ whole genome shotgun (WGS) entry which is preliminary data.</text>
</comment>
<dbReference type="GO" id="GO:0046872">
    <property type="term" value="F:metal ion binding"/>
    <property type="evidence" value="ECO:0007669"/>
    <property type="project" value="UniProtKB-KW"/>
</dbReference>
<keyword evidence="16" id="KW-0482">Metalloprotease</keyword>
<evidence type="ECO:0000256" key="7">
    <source>
        <dbReference type="ARBA" id="ARBA00022525"/>
    </source>
</evidence>
<feature type="chain" id="PRO_5043698389" description="Carboxypeptidase Q" evidence="22">
    <location>
        <begin position="22"/>
        <end position="504"/>
    </location>
</feature>
<dbReference type="Proteomes" id="UP001162156">
    <property type="component" value="Unassembled WGS sequence"/>
</dbReference>
<organism evidence="24 25">
    <name type="scientific">Rhamnusium bicolor</name>
    <dbReference type="NCBI Taxonomy" id="1586634"/>
    <lineage>
        <taxon>Eukaryota</taxon>
        <taxon>Metazoa</taxon>
        <taxon>Ecdysozoa</taxon>
        <taxon>Arthropoda</taxon>
        <taxon>Hexapoda</taxon>
        <taxon>Insecta</taxon>
        <taxon>Pterygota</taxon>
        <taxon>Neoptera</taxon>
        <taxon>Endopterygota</taxon>
        <taxon>Coleoptera</taxon>
        <taxon>Polyphaga</taxon>
        <taxon>Cucujiformia</taxon>
        <taxon>Chrysomeloidea</taxon>
        <taxon>Cerambycidae</taxon>
        <taxon>Lepturinae</taxon>
        <taxon>Rhagiini</taxon>
        <taxon>Rhamnusium</taxon>
    </lineage>
</organism>
<dbReference type="Gene3D" id="3.40.630.10">
    <property type="entry name" value="Zn peptidases"/>
    <property type="match status" value="1"/>
</dbReference>
<dbReference type="Pfam" id="PF04389">
    <property type="entry name" value="Peptidase_M28"/>
    <property type="match status" value="1"/>
</dbReference>
<name>A0AAV8X2I8_9CUCU</name>
<evidence type="ECO:0000256" key="18">
    <source>
        <dbReference type="ARBA" id="ARBA00023180"/>
    </source>
</evidence>
<evidence type="ECO:0000256" key="2">
    <source>
        <dbReference type="ARBA" id="ARBA00004371"/>
    </source>
</evidence>
<evidence type="ECO:0000256" key="20">
    <source>
        <dbReference type="ARBA" id="ARBA00025833"/>
    </source>
</evidence>
<keyword evidence="14" id="KW-0862">Zinc</keyword>
<evidence type="ECO:0000256" key="14">
    <source>
        <dbReference type="ARBA" id="ARBA00022833"/>
    </source>
</evidence>
<dbReference type="GO" id="GO:0005783">
    <property type="term" value="C:endoplasmic reticulum"/>
    <property type="evidence" value="ECO:0007669"/>
    <property type="project" value="UniProtKB-SubCell"/>
</dbReference>
<dbReference type="InterPro" id="IPR039866">
    <property type="entry name" value="CPQ"/>
</dbReference>
<keyword evidence="19" id="KW-0458">Lysosome</keyword>
<dbReference type="Gene3D" id="3.50.30.30">
    <property type="match status" value="1"/>
</dbReference>
<dbReference type="SUPFAM" id="SSF53187">
    <property type="entry name" value="Zn-dependent exopeptidases"/>
    <property type="match status" value="1"/>
</dbReference>
<evidence type="ECO:0000256" key="22">
    <source>
        <dbReference type="SAM" id="SignalP"/>
    </source>
</evidence>
<evidence type="ECO:0000256" key="8">
    <source>
        <dbReference type="ARBA" id="ARBA00022645"/>
    </source>
</evidence>
<dbReference type="GO" id="GO:0070573">
    <property type="term" value="F:metallodipeptidase activity"/>
    <property type="evidence" value="ECO:0007669"/>
    <property type="project" value="InterPro"/>
</dbReference>
<comment type="similarity">
    <text evidence="5">Belongs to the peptidase M28 family.</text>
</comment>
<proteinExistence type="inferred from homology"/>
<evidence type="ECO:0000256" key="5">
    <source>
        <dbReference type="ARBA" id="ARBA00010918"/>
    </source>
</evidence>
<evidence type="ECO:0000256" key="13">
    <source>
        <dbReference type="ARBA" id="ARBA00022824"/>
    </source>
</evidence>
<dbReference type="FunFam" id="3.40.630.10:FF:000036">
    <property type="entry name" value="Carboxypeptidase Q"/>
    <property type="match status" value="1"/>
</dbReference>
<keyword evidence="11 22" id="KW-0732">Signal</keyword>
<keyword evidence="18" id="KW-0325">Glycoprotein</keyword>
<evidence type="ECO:0000313" key="24">
    <source>
        <dbReference type="EMBL" id="KAJ8932973.1"/>
    </source>
</evidence>
<dbReference type="GO" id="GO:0005794">
    <property type="term" value="C:Golgi apparatus"/>
    <property type="evidence" value="ECO:0007669"/>
    <property type="project" value="UniProtKB-SubCell"/>
</dbReference>
<comment type="subcellular location">
    <subcellularLocation>
        <location evidence="1">Endoplasmic reticulum</location>
    </subcellularLocation>
    <subcellularLocation>
        <location evidence="3">Golgi apparatus</location>
    </subcellularLocation>
    <subcellularLocation>
        <location evidence="2">Lysosome</location>
    </subcellularLocation>
    <subcellularLocation>
        <location evidence="4">Secreted</location>
    </subcellularLocation>
</comment>
<evidence type="ECO:0000256" key="21">
    <source>
        <dbReference type="ARBA" id="ARBA00033328"/>
    </source>
</evidence>
<keyword evidence="17" id="KW-0865">Zymogen</keyword>
<sequence length="504" mass="55164">MVNMGNRLLITLLLFITAVTCDIIDNEVDDACNLSSELIAEIQSYGPTVEKIINSITNGKFKGGTYKELSDFVDKFGSRLAGTQNLEDSIDYMLNLLQKYELDNVHGEDVQVPHWLRGTETGEMLEPRPAEVGVLALGNSVGTPDEGIQAEVLVVRSFDELDQRNFSEAANGKIVVFNFDYVSYGVSVSYRSQGARRAARHGAVAALIRSVTPFSMYTLHTGSQSYEANTPRIPALSITVEDARMFQRYQVKKIVVKLNIQTQTLERTISRNTVAEITGSQDPEKVVLVSGHLDSWDVGVGAMDDGGGAFISWYALAVLKSLGLTAKRTLRAVLWTAEEEGLIGVQEYNRAHANELNNITFVMESDEGTFTPLGLEYSTGTRGGCILQEIVKLLAPINATQTVSSPGGVGSDISIWNRIIPGGSLLNANDKYFWFHHTDADTMDVMDPDALDKSTALWASVAYIIADLSEEFPRDFDTVATSLDNSVLLKKLADSVAANKIKKL</sequence>
<dbReference type="AlphaFoldDB" id="A0AAV8X2I8"/>
<evidence type="ECO:0000256" key="16">
    <source>
        <dbReference type="ARBA" id="ARBA00023049"/>
    </source>
</evidence>
<dbReference type="GO" id="GO:0043171">
    <property type="term" value="P:peptide catabolic process"/>
    <property type="evidence" value="ECO:0007669"/>
    <property type="project" value="TreeGrafter"/>
</dbReference>
<evidence type="ECO:0000256" key="3">
    <source>
        <dbReference type="ARBA" id="ARBA00004555"/>
    </source>
</evidence>
<dbReference type="GO" id="GO:0006508">
    <property type="term" value="P:proteolysis"/>
    <property type="evidence" value="ECO:0007669"/>
    <property type="project" value="UniProtKB-KW"/>
</dbReference>
<evidence type="ECO:0000256" key="15">
    <source>
        <dbReference type="ARBA" id="ARBA00023034"/>
    </source>
</evidence>
<evidence type="ECO:0000256" key="6">
    <source>
        <dbReference type="ARBA" id="ARBA00014116"/>
    </source>
</evidence>
<evidence type="ECO:0000256" key="10">
    <source>
        <dbReference type="ARBA" id="ARBA00022723"/>
    </source>
</evidence>
<evidence type="ECO:0000259" key="23">
    <source>
        <dbReference type="Pfam" id="PF04389"/>
    </source>
</evidence>
<keyword evidence="25" id="KW-1185">Reference proteome</keyword>
<keyword evidence="8" id="KW-0121">Carboxypeptidase</keyword>
<evidence type="ECO:0000256" key="11">
    <source>
        <dbReference type="ARBA" id="ARBA00022729"/>
    </source>
</evidence>
<evidence type="ECO:0000256" key="19">
    <source>
        <dbReference type="ARBA" id="ARBA00023228"/>
    </source>
</evidence>
<dbReference type="GO" id="GO:0005615">
    <property type="term" value="C:extracellular space"/>
    <property type="evidence" value="ECO:0007669"/>
    <property type="project" value="TreeGrafter"/>
</dbReference>
<dbReference type="GO" id="GO:0004180">
    <property type="term" value="F:carboxypeptidase activity"/>
    <property type="evidence" value="ECO:0007669"/>
    <property type="project" value="UniProtKB-KW"/>
</dbReference>
<keyword evidence="13" id="KW-0256">Endoplasmic reticulum</keyword>
<keyword evidence="9" id="KW-0645">Protease</keyword>
<evidence type="ECO:0000256" key="12">
    <source>
        <dbReference type="ARBA" id="ARBA00022801"/>
    </source>
</evidence>
<evidence type="ECO:0000256" key="1">
    <source>
        <dbReference type="ARBA" id="ARBA00004240"/>
    </source>
</evidence>
<gene>
    <name evidence="24" type="ORF">NQ314_014304</name>
</gene>
<dbReference type="PANTHER" id="PTHR12053">
    <property type="entry name" value="PROTEASE FAMILY M28 PLASMA GLUTAMATE CARBOXYPEPTIDASE-RELATED"/>
    <property type="match status" value="1"/>
</dbReference>